<evidence type="ECO:0000313" key="3">
    <source>
        <dbReference type="Proteomes" id="UP000636755"/>
    </source>
</evidence>
<dbReference type="RefSeq" id="WP_186936328.1">
    <property type="nucleotide sequence ID" value="NZ_JACOPS010000006.1"/>
</dbReference>
<gene>
    <name evidence="2" type="ORF">H8R91_11385</name>
</gene>
<keyword evidence="1" id="KW-1133">Transmembrane helix</keyword>
<feature type="transmembrane region" description="Helical" evidence="1">
    <location>
        <begin position="7"/>
        <end position="29"/>
    </location>
</feature>
<reference evidence="2 3" key="1">
    <citation type="submission" date="2020-08" db="EMBL/GenBank/DDBJ databases">
        <title>Genome public.</title>
        <authorList>
            <person name="Liu C."/>
            <person name="Sun Q."/>
        </authorList>
    </citation>
    <scope>NUCLEOTIDE SEQUENCE [LARGE SCALE GENOMIC DNA]</scope>
    <source>
        <strain evidence="2 3">NSJ-71</strain>
    </source>
</reference>
<protein>
    <submittedName>
        <fullName evidence="2">DUF3021 domain-containing protein</fullName>
    </submittedName>
</protein>
<dbReference type="EMBL" id="JACOPS010000006">
    <property type="protein sequence ID" value="MBC5729113.1"/>
    <property type="molecule type" value="Genomic_DNA"/>
</dbReference>
<accession>A0ABR7HNK6</accession>
<feature type="transmembrane region" description="Helical" evidence="1">
    <location>
        <begin position="103"/>
        <end position="124"/>
    </location>
</feature>
<name>A0ABR7HNK6_9FIRM</name>
<evidence type="ECO:0000256" key="1">
    <source>
        <dbReference type="SAM" id="Phobius"/>
    </source>
</evidence>
<dbReference type="Pfam" id="PF11457">
    <property type="entry name" value="DUF3021"/>
    <property type="match status" value="1"/>
</dbReference>
<keyword evidence="1" id="KW-0472">Membrane</keyword>
<feature type="transmembrane region" description="Helical" evidence="1">
    <location>
        <begin position="35"/>
        <end position="57"/>
    </location>
</feature>
<comment type="caution">
    <text evidence="2">The sequence shown here is derived from an EMBL/GenBank/DDBJ whole genome shotgun (WGS) entry which is preliminary data.</text>
</comment>
<organism evidence="2 3">
    <name type="scientific">Ruminococcus intestinalis</name>
    <dbReference type="NCBI Taxonomy" id="2763066"/>
    <lineage>
        <taxon>Bacteria</taxon>
        <taxon>Bacillati</taxon>
        <taxon>Bacillota</taxon>
        <taxon>Clostridia</taxon>
        <taxon>Eubacteriales</taxon>
        <taxon>Oscillospiraceae</taxon>
        <taxon>Ruminococcus</taxon>
    </lineage>
</organism>
<sequence length="149" mass="16572">MNKLSQFFSVFVNSFAWQTLILALLNVFLGSGFVFNAYSVIQCFIVALVISVLMFVTDMILSKGFKLKLSLLTVSIIDILEVFAVVMVVGGAIFGWFDFVMSDLLIAAGVIIAVFLIVFTIHMLRMKADSNTINKILKERNSNEKSNSN</sequence>
<dbReference type="Proteomes" id="UP000636755">
    <property type="component" value="Unassembled WGS sequence"/>
</dbReference>
<dbReference type="InterPro" id="IPR021560">
    <property type="entry name" value="DUF3021"/>
</dbReference>
<feature type="transmembrane region" description="Helical" evidence="1">
    <location>
        <begin position="69"/>
        <end position="97"/>
    </location>
</feature>
<keyword evidence="1" id="KW-0812">Transmembrane</keyword>
<proteinExistence type="predicted"/>
<evidence type="ECO:0000313" key="2">
    <source>
        <dbReference type="EMBL" id="MBC5729113.1"/>
    </source>
</evidence>
<keyword evidence="3" id="KW-1185">Reference proteome</keyword>